<evidence type="ECO:0000313" key="4">
    <source>
        <dbReference type="EMBL" id="OGL54015.1"/>
    </source>
</evidence>
<comment type="caution">
    <text evidence="4">The sequence shown here is derived from an EMBL/GenBank/DDBJ whole genome shotgun (WGS) entry which is preliminary data.</text>
</comment>
<dbReference type="Proteomes" id="UP000178082">
    <property type="component" value="Unassembled WGS sequence"/>
</dbReference>
<dbReference type="NCBIfam" id="TIGR00166">
    <property type="entry name" value="S6"/>
    <property type="match status" value="1"/>
</dbReference>
<dbReference type="InterPro" id="IPR000529">
    <property type="entry name" value="Ribosomal_bS6"/>
</dbReference>
<protein>
    <recommendedName>
        <fullName evidence="2 3">Small ribosomal subunit protein bS6</fullName>
    </recommendedName>
</protein>
<dbReference type="GO" id="GO:1990904">
    <property type="term" value="C:ribonucleoprotein complex"/>
    <property type="evidence" value="ECO:0007669"/>
    <property type="project" value="UniProtKB-KW"/>
</dbReference>
<organism evidence="4 5">
    <name type="scientific">Candidatus Schekmanbacteria bacterium RIFCSPLOWO2_12_FULL_38_15</name>
    <dbReference type="NCBI Taxonomy" id="1817883"/>
    <lineage>
        <taxon>Bacteria</taxon>
        <taxon>Candidatus Schekmaniibacteriota</taxon>
    </lineage>
</organism>
<name>A0A1F7SJT4_9BACT</name>
<keyword evidence="3 4" id="KW-0689">Ribosomal protein</keyword>
<accession>A0A1F7SJT4</accession>
<comment type="similarity">
    <text evidence="1 3">Belongs to the bacterial ribosomal protein bS6 family.</text>
</comment>
<dbReference type="HAMAP" id="MF_00360">
    <property type="entry name" value="Ribosomal_bS6"/>
    <property type="match status" value="1"/>
</dbReference>
<dbReference type="InterPro" id="IPR020814">
    <property type="entry name" value="Ribosomal_S6_plastid/chlpt"/>
</dbReference>
<dbReference type="GO" id="GO:0070181">
    <property type="term" value="F:small ribosomal subunit rRNA binding"/>
    <property type="evidence" value="ECO:0007669"/>
    <property type="project" value="TreeGrafter"/>
</dbReference>
<dbReference type="InterPro" id="IPR014717">
    <property type="entry name" value="Transl_elong_EF1B/ribsomal_bS6"/>
</dbReference>
<dbReference type="GO" id="GO:0006412">
    <property type="term" value="P:translation"/>
    <property type="evidence" value="ECO:0007669"/>
    <property type="project" value="UniProtKB-UniRule"/>
</dbReference>
<evidence type="ECO:0000256" key="3">
    <source>
        <dbReference type="HAMAP-Rule" id="MF_00360"/>
    </source>
</evidence>
<keyword evidence="3" id="KW-0694">RNA-binding</keyword>
<evidence type="ECO:0000313" key="5">
    <source>
        <dbReference type="Proteomes" id="UP000178082"/>
    </source>
</evidence>
<dbReference type="Gene3D" id="3.30.70.60">
    <property type="match status" value="1"/>
</dbReference>
<dbReference type="SUPFAM" id="SSF54995">
    <property type="entry name" value="Ribosomal protein S6"/>
    <property type="match status" value="1"/>
</dbReference>
<dbReference type="AlphaFoldDB" id="A0A1F7SJT4"/>
<dbReference type="Pfam" id="PF01250">
    <property type="entry name" value="Ribosomal_S6"/>
    <property type="match status" value="1"/>
</dbReference>
<evidence type="ECO:0000256" key="2">
    <source>
        <dbReference type="ARBA" id="ARBA00035294"/>
    </source>
</evidence>
<dbReference type="STRING" id="1817883.A3G31_04095"/>
<keyword evidence="3" id="KW-0687">Ribonucleoprotein</keyword>
<dbReference type="EMBL" id="MGDI01000017">
    <property type="protein sequence ID" value="OGL54015.1"/>
    <property type="molecule type" value="Genomic_DNA"/>
</dbReference>
<dbReference type="InterPro" id="IPR035980">
    <property type="entry name" value="Ribosomal_bS6_sf"/>
</dbReference>
<evidence type="ECO:0000256" key="1">
    <source>
        <dbReference type="ARBA" id="ARBA00009512"/>
    </source>
</evidence>
<dbReference type="GO" id="GO:0003735">
    <property type="term" value="F:structural constituent of ribosome"/>
    <property type="evidence" value="ECO:0007669"/>
    <property type="project" value="InterPro"/>
</dbReference>
<proteinExistence type="inferred from homology"/>
<dbReference type="GO" id="GO:0005840">
    <property type="term" value="C:ribosome"/>
    <property type="evidence" value="ECO:0007669"/>
    <property type="project" value="UniProtKB-KW"/>
</dbReference>
<gene>
    <name evidence="3" type="primary">rpsF</name>
    <name evidence="4" type="ORF">A3G31_04095</name>
</gene>
<comment type="function">
    <text evidence="3">Binds together with bS18 to 16S ribosomal RNA.</text>
</comment>
<reference evidence="4 5" key="1">
    <citation type="journal article" date="2016" name="Nat. Commun.">
        <title>Thousands of microbial genomes shed light on interconnected biogeochemical processes in an aquifer system.</title>
        <authorList>
            <person name="Anantharaman K."/>
            <person name="Brown C.T."/>
            <person name="Hug L.A."/>
            <person name="Sharon I."/>
            <person name="Castelle C.J."/>
            <person name="Probst A.J."/>
            <person name="Thomas B.C."/>
            <person name="Singh A."/>
            <person name="Wilkins M.J."/>
            <person name="Karaoz U."/>
            <person name="Brodie E.L."/>
            <person name="Williams K.H."/>
            <person name="Hubbard S.S."/>
            <person name="Banfield J.F."/>
        </authorList>
    </citation>
    <scope>NUCLEOTIDE SEQUENCE [LARGE SCALE GENOMIC DNA]</scope>
</reference>
<dbReference type="CDD" id="cd00473">
    <property type="entry name" value="bS6"/>
    <property type="match status" value="1"/>
</dbReference>
<dbReference type="PANTHER" id="PTHR21011:SF1">
    <property type="entry name" value="SMALL RIBOSOMAL SUBUNIT PROTEIN BS6M"/>
    <property type="match status" value="1"/>
</dbReference>
<dbReference type="PANTHER" id="PTHR21011">
    <property type="entry name" value="MITOCHONDRIAL 28S RIBOSOMAL PROTEIN S6"/>
    <property type="match status" value="1"/>
</dbReference>
<dbReference type="GO" id="GO:0005737">
    <property type="term" value="C:cytoplasm"/>
    <property type="evidence" value="ECO:0007669"/>
    <property type="project" value="UniProtKB-ARBA"/>
</dbReference>
<keyword evidence="3" id="KW-0699">rRNA-binding</keyword>
<sequence length="114" mass="13517">MKPYEILYIVRPDIDENTIEEKILTKVNQVVEKHNGEILKTEKWGLRKLAYNIKKHEDGYYILYQIKGNPALVTELERNFKINESILRFMTISLKEKDLKKNIAVVELPKEDEI</sequence>